<feature type="transmembrane region" description="Helical" evidence="10">
    <location>
        <begin position="33"/>
        <end position="54"/>
    </location>
</feature>
<dbReference type="STRING" id="221126.SAMN04489722_11240"/>
<dbReference type="InterPro" id="IPR023596">
    <property type="entry name" value="Peptidase_PrsW_arch/bac"/>
</dbReference>
<keyword evidence="5" id="KW-0645">Protease</keyword>
<comment type="caution">
    <text evidence="11">The sequence shown here is derived from an EMBL/GenBank/DDBJ whole genome shotgun (WGS) entry which is preliminary data.</text>
</comment>
<dbReference type="PANTHER" id="PTHR36844:SF1">
    <property type="entry name" value="PROTEASE PRSW"/>
    <property type="match status" value="1"/>
</dbReference>
<proteinExistence type="inferred from homology"/>
<protein>
    <recommendedName>
        <fullName evidence="3">Protease PrsW</fullName>
    </recommendedName>
</protein>
<dbReference type="Proteomes" id="UP000029643">
    <property type="component" value="Unassembled WGS sequence"/>
</dbReference>
<keyword evidence="7" id="KW-0378">Hydrolase</keyword>
<evidence type="ECO:0000256" key="8">
    <source>
        <dbReference type="ARBA" id="ARBA00022989"/>
    </source>
</evidence>
<evidence type="ECO:0000256" key="2">
    <source>
        <dbReference type="ARBA" id="ARBA00009165"/>
    </source>
</evidence>
<feature type="transmembrane region" description="Helical" evidence="10">
    <location>
        <begin position="194"/>
        <end position="213"/>
    </location>
</feature>
<evidence type="ECO:0000256" key="5">
    <source>
        <dbReference type="ARBA" id="ARBA00022670"/>
    </source>
</evidence>
<dbReference type="PANTHER" id="PTHR36844">
    <property type="entry name" value="PROTEASE PRSW"/>
    <property type="match status" value="1"/>
</dbReference>
<evidence type="ECO:0000256" key="4">
    <source>
        <dbReference type="ARBA" id="ARBA00022475"/>
    </source>
</evidence>
<dbReference type="PIRSF" id="PIRSF016933">
    <property type="entry name" value="PrsW"/>
    <property type="match status" value="1"/>
</dbReference>
<gene>
    <name evidence="11" type="ORF">JCM19274_1727</name>
</gene>
<evidence type="ECO:0000256" key="7">
    <source>
        <dbReference type="ARBA" id="ARBA00022801"/>
    </source>
</evidence>
<keyword evidence="6 10" id="KW-0812">Transmembrane</keyword>
<keyword evidence="8 10" id="KW-1133">Transmembrane helix</keyword>
<dbReference type="GO" id="GO:0006508">
    <property type="term" value="P:proteolysis"/>
    <property type="evidence" value="ECO:0007669"/>
    <property type="project" value="UniProtKB-KW"/>
</dbReference>
<name>A0A090WWN2_9FLAO</name>
<dbReference type="AlphaFoldDB" id="A0A090WWN2"/>
<evidence type="ECO:0000313" key="11">
    <source>
        <dbReference type="EMBL" id="GAL81500.1"/>
    </source>
</evidence>
<keyword evidence="9 10" id="KW-0472">Membrane</keyword>
<comment type="subcellular location">
    <subcellularLocation>
        <location evidence="1">Cell membrane</location>
        <topology evidence="1">Multi-pass membrane protein</topology>
    </subcellularLocation>
</comment>
<comment type="similarity">
    <text evidence="2">Belongs to the protease PrsW family.</text>
</comment>
<feature type="transmembrane region" description="Helical" evidence="10">
    <location>
        <begin position="166"/>
        <end position="188"/>
    </location>
</feature>
<dbReference type="GO" id="GO:0008233">
    <property type="term" value="F:peptidase activity"/>
    <property type="evidence" value="ECO:0007669"/>
    <property type="project" value="UniProtKB-KW"/>
</dbReference>
<reference evidence="11 12" key="1">
    <citation type="journal article" date="2014" name="Genome Announc.">
        <title>Draft Genome Sequences of Marine Flavobacterium Algibacter lectus Strains SS8 and NR4.</title>
        <authorList>
            <person name="Takatani N."/>
            <person name="Nakanishi M."/>
            <person name="Meirelles P."/>
            <person name="Mino S."/>
            <person name="Suda W."/>
            <person name="Oshima K."/>
            <person name="Hattori M."/>
            <person name="Ohkuma M."/>
            <person name="Hosokawa M."/>
            <person name="Miyashita K."/>
            <person name="Thompson F.L."/>
            <person name="Niwa A."/>
            <person name="Sawabe T."/>
            <person name="Sawabe T."/>
        </authorList>
    </citation>
    <scope>NUCLEOTIDE SEQUENCE [LARGE SCALE GENOMIC DNA]</scope>
    <source>
        <strain evidence="12">JCM19274</strain>
    </source>
</reference>
<feature type="transmembrane region" description="Helical" evidence="10">
    <location>
        <begin position="105"/>
        <end position="126"/>
    </location>
</feature>
<sequence>MALLLSAIAPVFLVIIYIYIKDKYEKEPKRLMLIAFLLGAVISIIITSLMYYVFDYILPLDDHTSLLQLFIKAFLVVALTEEFSKYVIVRYFAQTQKAFNEPFDGIVYAVMVSMGFAATENIVYVFDSGFETAFLRAITAIPAHATFGILMGYFMGKAKFSKNKIVLNLTGLLLAVIFHGAYDFFLFIDFIPGIWIGAFVSLFIGILLSKKAIKQHQENSHFKIEL</sequence>
<evidence type="ECO:0000256" key="9">
    <source>
        <dbReference type="ARBA" id="ARBA00023136"/>
    </source>
</evidence>
<feature type="transmembrane region" description="Helical" evidence="10">
    <location>
        <begin position="132"/>
        <end position="154"/>
    </location>
</feature>
<evidence type="ECO:0000256" key="1">
    <source>
        <dbReference type="ARBA" id="ARBA00004651"/>
    </source>
</evidence>
<feature type="transmembrane region" description="Helical" evidence="10">
    <location>
        <begin position="66"/>
        <end position="84"/>
    </location>
</feature>
<evidence type="ECO:0000256" key="3">
    <source>
        <dbReference type="ARBA" id="ARBA00018997"/>
    </source>
</evidence>
<dbReference type="InterPro" id="IPR026898">
    <property type="entry name" value="PrsW"/>
</dbReference>
<evidence type="ECO:0000313" key="12">
    <source>
        <dbReference type="Proteomes" id="UP000029643"/>
    </source>
</evidence>
<evidence type="ECO:0000256" key="10">
    <source>
        <dbReference type="SAM" id="Phobius"/>
    </source>
</evidence>
<dbReference type="GO" id="GO:0005886">
    <property type="term" value="C:plasma membrane"/>
    <property type="evidence" value="ECO:0007669"/>
    <property type="project" value="UniProtKB-SubCell"/>
</dbReference>
<dbReference type="EMBL" id="BBNU01000016">
    <property type="protein sequence ID" value="GAL81500.1"/>
    <property type="molecule type" value="Genomic_DNA"/>
</dbReference>
<accession>A0A090WWN2</accession>
<dbReference type="RefSeq" id="WP_042499831.1">
    <property type="nucleotide sequence ID" value="NZ_BBNU01000016.1"/>
</dbReference>
<dbReference type="Pfam" id="PF13367">
    <property type="entry name" value="PrsW-protease"/>
    <property type="match status" value="1"/>
</dbReference>
<evidence type="ECO:0000256" key="6">
    <source>
        <dbReference type="ARBA" id="ARBA00022692"/>
    </source>
</evidence>
<organism evidence="11 12">
    <name type="scientific">Algibacter lectus</name>
    <dbReference type="NCBI Taxonomy" id="221126"/>
    <lineage>
        <taxon>Bacteria</taxon>
        <taxon>Pseudomonadati</taxon>
        <taxon>Bacteroidota</taxon>
        <taxon>Flavobacteriia</taxon>
        <taxon>Flavobacteriales</taxon>
        <taxon>Flavobacteriaceae</taxon>
        <taxon>Algibacter</taxon>
    </lineage>
</organism>
<feature type="transmembrane region" description="Helical" evidence="10">
    <location>
        <begin position="6"/>
        <end position="21"/>
    </location>
</feature>
<keyword evidence="4" id="KW-1003">Cell membrane</keyword>